<proteinExistence type="predicted"/>
<dbReference type="EMBL" id="VXIS01000098">
    <property type="protein sequence ID" value="KAA8905576.1"/>
    <property type="molecule type" value="Genomic_DNA"/>
</dbReference>
<protein>
    <submittedName>
        <fullName evidence="1">Uncharacterized protein</fullName>
    </submittedName>
</protein>
<name>A0A5J5EVR4_9PEZI</name>
<dbReference type="AlphaFoldDB" id="A0A5J5EVR4"/>
<dbReference type="InParanoid" id="A0A5J5EVR4"/>
<comment type="caution">
    <text evidence="1">The sequence shown here is derived from an EMBL/GenBank/DDBJ whole genome shotgun (WGS) entry which is preliminary data.</text>
</comment>
<keyword evidence="2" id="KW-1185">Reference proteome</keyword>
<organism evidence="1 2">
    <name type="scientific">Sphaerosporella brunnea</name>
    <dbReference type="NCBI Taxonomy" id="1250544"/>
    <lineage>
        <taxon>Eukaryota</taxon>
        <taxon>Fungi</taxon>
        <taxon>Dikarya</taxon>
        <taxon>Ascomycota</taxon>
        <taxon>Pezizomycotina</taxon>
        <taxon>Pezizomycetes</taxon>
        <taxon>Pezizales</taxon>
        <taxon>Pyronemataceae</taxon>
        <taxon>Sphaerosporella</taxon>
    </lineage>
</organism>
<dbReference type="Proteomes" id="UP000326924">
    <property type="component" value="Unassembled WGS sequence"/>
</dbReference>
<evidence type="ECO:0000313" key="2">
    <source>
        <dbReference type="Proteomes" id="UP000326924"/>
    </source>
</evidence>
<reference evidence="1 2" key="1">
    <citation type="submission" date="2019-09" db="EMBL/GenBank/DDBJ databases">
        <title>Draft genome of the ectomycorrhizal ascomycete Sphaerosporella brunnea.</title>
        <authorList>
            <consortium name="DOE Joint Genome Institute"/>
            <person name="Benucci G.M."/>
            <person name="Marozzi G."/>
            <person name="Antonielli L."/>
            <person name="Sanchez S."/>
            <person name="Marco P."/>
            <person name="Wang X."/>
            <person name="Falini L.B."/>
            <person name="Barry K."/>
            <person name="Haridas S."/>
            <person name="Lipzen A."/>
            <person name="Labutti K."/>
            <person name="Grigoriev I.V."/>
            <person name="Murat C."/>
            <person name="Martin F."/>
            <person name="Albertini E."/>
            <person name="Donnini D."/>
            <person name="Bonito G."/>
        </authorList>
    </citation>
    <scope>NUCLEOTIDE SEQUENCE [LARGE SCALE GENOMIC DNA]</scope>
    <source>
        <strain evidence="1 2">Sb_GMNB300</strain>
    </source>
</reference>
<evidence type="ECO:0000313" key="1">
    <source>
        <dbReference type="EMBL" id="KAA8905576.1"/>
    </source>
</evidence>
<dbReference type="OrthoDB" id="10583572at2759"/>
<sequence length="220" mass="24444">MWRSMCAIGRPDGRDGVSPTFPMLLDLFPYTRYRSASGKVILWIENTSLRYDGNLNFTNTATGDLVTWNELCSIASSKGTEIRTWEVEMGEHGGRISLGKLRSQLMLEVFEAIKAELKPLPQVISVNACYVHQKQKPPAMFVIVCRGSIKELQNISVRARHLFMHPLALVRIGKGASRQEKGEVLEAAGLDIESCETLLPLESGDYIFPCAESSAPRTSL</sequence>
<accession>A0A5J5EVR4</accession>
<gene>
    <name evidence="1" type="ORF">FN846DRAFT_745076</name>
</gene>